<keyword evidence="3" id="KW-1185">Reference proteome</keyword>
<accession>A0A6B8KIX2</accession>
<reference evidence="2 3" key="1">
    <citation type="submission" date="2019-11" db="EMBL/GenBank/DDBJ databases">
        <title>The genome sequence of Methylocystis heyeri.</title>
        <authorList>
            <person name="Oshkin I.Y."/>
            <person name="Miroshnikov K."/>
            <person name="Dedysh S.N."/>
        </authorList>
    </citation>
    <scope>NUCLEOTIDE SEQUENCE [LARGE SCALE GENOMIC DNA]</scope>
    <source>
        <strain evidence="2 3">H2</strain>
    </source>
</reference>
<dbReference type="OrthoDB" id="5677277at2"/>
<keyword evidence="1" id="KW-0732">Signal</keyword>
<dbReference type="Proteomes" id="UP000309061">
    <property type="component" value="Chromosome"/>
</dbReference>
<dbReference type="PROSITE" id="PS51257">
    <property type="entry name" value="PROKAR_LIPOPROTEIN"/>
    <property type="match status" value="1"/>
</dbReference>
<feature type="signal peptide" evidence="1">
    <location>
        <begin position="1"/>
        <end position="20"/>
    </location>
</feature>
<sequence length="170" mass="17678">MRRALACVFVSALLAGCNQSSPHLDSAAFNPAEAAFIRVPGTASIAGQAFLTDAGETRYAAGEVVRLIPASSYAQARIAHFYGASKFVAADAMPKSTPDPEYVAYTRATKAGAEGRFSFDHVAPGRYFLTTQIIWKPKGAAQSQGGGAFYQAVTVPAGEAGVVNVSLTGN</sequence>
<proteinExistence type="predicted"/>
<protein>
    <submittedName>
        <fullName evidence="2">Carboxypeptidase regulatory-like domain-containing protein</fullName>
    </submittedName>
</protein>
<evidence type="ECO:0000313" key="3">
    <source>
        <dbReference type="Proteomes" id="UP000309061"/>
    </source>
</evidence>
<evidence type="ECO:0000256" key="1">
    <source>
        <dbReference type="SAM" id="SignalP"/>
    </source>
</evidence>
<feature type="chain" id="PRO_5025547339" evidence="1">
    <location>
        <begin position="21"/>
        <end position="170"/>
    </location>
</feature>
<dbReference type="RefSeq" id="WP_136497324.1">
    <property type="nucleotide sequence ID" value="NZ_CP046052.1"/>
</dbReference>
<dbReference type="AlphaFoldDB" id="A0A6B8KIX2"/>
<dbReference type="KEGG" id="mhey:H2LOC_018055"/>
<keyword evidence="2" id="KW-0121">Carboxypeptidase</keyword>
<organism evidence="2 3">
    <name type="scientific">Methylocystis heyeri</name>
    <dbReference type="NCBI Taxonomy" id="391905"/>
    <lineage>
        <taxon>Bacteria</taxon>
        <taxon>Pseudomonadati</taxon>
        <taxon>Pseudomonadota</taxon>
        <taxon>Alphaproteobacteria</taxon>
        <taxon>Hyphomicrobiales</taxon>
        <taxon>Methylocystaceae</taxon>
        <taxon>Methylocystis</taxon>
    </lineage>
</organism>
<name>A0A6B8KIX2_9HYPH</name>
<dbReference type="GO" id="GO:0004180">
    <property type="term" value="F:carboxypeptidase activity"/>
    <property type="evidence" value="ECO:0007669"/>
    <property type="project" value="UniProtKB-KW"/>
</dbReference>
<evidence type="ECO:0000313" key="2">
    <source>
        <dbReference type="EMBL" id="QGM47439.1"/>
    </source>
</evidence>
<keyword evidence="2" id="KW-0378">Hydrolase</keyword>
<keyword evidence="2" id="KW-0645">Protease</keyword>
<dbReference type="EMBL" id="CP046052">
    <property type="protein sequence ID" value="QGM47439.1"/>
    <property type="molecule type" value="Genomic_DNA"/>
</dbReference>
<gene>
    <name evidence="2" type="ORF">H2LOC_018055</name>
</gene>
<dbReference type="SUPFAM" id="SSF117074">
    <property type="entry name" value="Hypothetical protein PA1324"/>
    <property type="match status" value="1"/>
</dbReference>